<feature type="domain" description="Major facilitator superfamily (MFS) profile" evidence="16">
    <location>
        <begin position="446"/>
        <end position="883"/>
    </location>
</feature>
<feature type="transmembrane region" description="Helical" evidence="15">
    <location>
        <begin position="631"/>
        <end position="650"/>
    </location>
</feature>
<evidence type="ECO:0000256" key="13">
    <source>
        <dbReference type="ARBA" id="ARBA00035839"/>
    </source>
</evidence>
<feature type="transmembrane region" description="Helical" evidence="15">
    <location>
        <begin position="100"/>
        <end position="126"/>
    </location>
</feature>
<dbReference type="GO" id="GO:0008308">
    <property type="term" value="F:voltage-gated monoatomic anion channel activity"/>
    <property type="evidence" value="ECO:0007669"/>
    <property type="project" value="TreeGrafter"/>
</dbReference>
<dbReference type="SUPFAM" id="SSF103473">
    <property type="entry name" value="MFS general substrate transporter"/>
    <property type="match status" value="2"/>
</dbReference>
<dbReference type="STRING" id="246437.L8YER8"/>
<dbReference type="eggNOG" id="KOG2532">
    <property type="taxonomic scope" value="Eukaryota"/>
</dbReference>
<dbReference type="PANTHER" id="PTHR11662:SF134">
    <property type="entry name" value="SODIUM-DEPENDENT PHOSPHATE TRANSPORT PROTEIN 4"/>
    <property type="match status" value="1"/>
</dbReference>
<evidence type="ECO:0000256" key="9">
    <source>
        <dbReference type="ARBA" id="ARBA00023065"/>
    </source>
</evidence>
<feature type="transmembrane region" description="Helical" evidence="15">
    <location>
        <begin position="383"/>
        <end position="407"/>
    </location>
</feature>
<dbReference type="CDD" id="cd17318">
    <property type="entry name" value="MFS_SLC17"/>
    <property type="match status" value="1"/>
</dbReference>
<feature type="transmembrane region" description="Helical" evidence="15">
    <location>
        <begin position="733"/>
        <end position="755"/>
    </location>
</feature>
<protein>
    <submittedName>
        <fullName evidence="17">Sodium-dependent phosphate transport protein 3</fullName>
    </submittedName>
</protein>
<feature type="transmembrane region" description="Helical" evidence="15">
    <location>
        <begin position="598"/>
        <end position="625"/>
    </location>
</feature>
<sequence length="895" mass="95832">MHFSNFTLITQRVSLSIAIVTMVNSTRPRGLANASDAPLADTFSNLSWPTWEREARASVYQWSPETQGLIFSAINYGILLTLIPSGYLAGIFGAKHMLGAGLLISSLLTLFTPLAADFGVVLVIAIRTVQGMAQGMAWTGQFTIWAKWAPPLERSKLTSIAGSGAAFGSFIILCVGGLISQALGWPFIFYIFGTSGCVCCLLWFLLVYDDPAQHPCISLREKEHILSALAPQAGSRRSVPIRAMARCLPLWAIFTGFFSHFWLCTIIVTYLPMYLSTVLRVSVRDSGFLSSLPFIAAWSCTILGGQLADLLLSRSLLRLITVRKLFSALGLLLPSLCAVALPYVASSSLATVVLLILIPGTSNLCDSGFIINTLDVAPRYASFLMGISRGFGLIAGIVSSTATGFLISQGQSSQSLGEEERDDHQDGALHLCSLRGGLVFLMHVCNLLLVGQNTVMNITMVAMVNSTAQHAQLNSSPQGPPADSAGRSGKAPEGLPAEAPVYNWSPQTQGLIFSSINYGLMLTQAPSGYLAGRVGSKWVVAASLFGSSLLGLCTPLAADLGLPFLVGARIIQGLIQGLGLGGQFALWTRWSPPLEQSWFCSLSLSGVVLGPFVAILMGGLISQALGWPSAFYVFGGVGCAWCLLWLALVYDDPSAHPCISVSEKEYIASSLAQQVPVSRQPLPIKAMLGSRPLWALCVCCFSHQWLINLQLVYTPTYIRSVYGVSVRDNGVMSALPFITAWAVAMLSNSVPPAFLTRRCRLLTVRRVSTILGNLPPAVLVAALPFLDVSYITAVAALMLSCGLSSLCLLGIYVNTLDIAPRYSSFLMGFTRAVAAVSATLAPIASGLLLDQDPDSGWRNVFLLMLAINLLGLATYVVFGAVDVQDWAEEGTHTRL</sequence>
<dbReference type="InterPro" id="IPR050382">
    <property type="entry name" value="MFS_Na/Anion_cotransporter"/>
</dbReference>
<evidence type="ECO:0000256" key="5">
    <source>
        <dbReference type="ARBA" id="ARBA00022692"/>
    </source>
</evidence>
<feature type="transmembrane region" description="Helical" evidence="15">
    <location>
        <begin position="538"/>
        <end position="558"/>
    </location>
</feature>
<accession>L8YER8</accession>
<keyword evidence="8" id="KW-0915">Sodium</keyword>
<evidence type="ECO:0000256" key="7">
    <source>
        <dbReference type="ARBA" id="ARBA00022989"/>
    </source>
</evidence>
<keyword evidence="11" id="KW-0325">Glycoprotein</keyword>
<dbReference type="PROSITE" id="PS50850">
    <property type="entry name" value="MFS"/>
    <property type="match status" value="2"/>
</dbReference>
<name>L8YER8_TUPCH</name>
<dbReference type="Pfam" id="PF07690">
    <property type="entry name" value="MFS_1"/>
    <property type="match status" value="2"/>
</dbReference>
<reference evidence="18" key="2">
    <citation type="journal article" date="2013" name="Nat. Commun.">
        <title>Genome of the Chinese tree shrew.</title>
        <authorList>
            <person name="Fan Y."/>
            <person name="Huang Z.Y."/>
            <person name="Cao C.C."/>
            <person name="Chen C.S."/>
            <person name="Chen Y.X."/>
            <person name="Fan D.D."/>
            <person name="He J."/>
            <person name="Hou H.L."/>
            <person name="Hu L."/>
            <person name="Hu X.T."/>
            <person name="Jiang X.T."/>
            <person name="Lai R."/>
            <person name="Lang Y.S."/>
            <person name="Liang B."/>
            <person name="Liao S.G."/>
            <person name="Mu D."/>
            <person name="Ma Y.Y."/>
            <person name="Niu Y.Y."/>
            <person name="Sun X.Q."/>
            <person name="Xia J.Q."/>
            <person name="Xiao J."/>
            <person name="Xiong Z.Q."/>
            <person name="Xu L."/>
            <person name="Yang L."/>
            <person name="Zhang Y."/>
            <person name="Zhao W."/>
            <person name="Zhao X.D."/>
            <person name="Zheng Y.T."/>
            <person name="Zhou J.M."/>
            <person name="Zhu Y.B."/>
            <person name="Zhang G.J."/>
            <person name="Wang J."/>
            <person name="Yao Y.G."/>
        </authorList>
    </citation>
    <scope>NUCLEOTIDE SEQUENCE [LARGE SCALE GENOMIC DNA]</scope>
</reference>
<proteinExistence type="inferred from homology"/>
<keyword evidence="18" id="KW-1185">Reference proteome</keyword>
<keyword evidence="9" id="KW-0406">Ion transport</keyword>
<keyword evidence="7 15" id="KW-1133">Transmembrane helix</keyword>
<comment type="catalytic activity">
    <reaction evidence="13">
        <text>3 Na(+)(out) + phosphate(out) = 3 Na(+)(in) + phosphate(in)</text>
        <dbReference type="Rhea" id="RHEA:71255"/>
        <dbReference type="ChEBI" id="CHEBI:29101"/>
        <dbReference type="ChEBI" id="CHEBI:43474"/>
    </reaction>
</comment>
<dbReference type="FunFam" id="1.20.1250.20:FF:000003">
    <property type="entry name" value="Solute carrier family 17 member 3"/>
    <property type="match status" value="2"/>
</dbReference>
<comment type="subcellular location">
    <subcellularLocation>
        <location evidence="1">Apical cell membrane</location>
        <topology evidence="1">Multi-pass membrane protein</topology>
    </subcellularLocation>
</comment>
<feature type="transmembrane region" description="Helical" evidence="15">
    <location>
        <begin position="427"/>
        <end position="450"/>
    </location>
</feature>
<keyword evidence="5 15" id="KW-0812">Transmembrane</keyword>
<keyword evidence="6" id="KW-0769">Symport</keyword>
<dbReference type="InParanoid" id="L8YER8"/>
<evidence type="ECO:0000256" key="6">
    <source>
        <dbReference type="ARBA" id="ARBA00022847"/>
    </source>
</evidence>
<dbReference type="GO" id="GO:0019534">
    <property type="term" value="F:toxin transmembrane transporter activity"/>
    <property type="evidence" value="ECO:0007669"/>
    <property type="project" value="TreeGrafter"/>
</dbReference>
<organism evidence="17 18">
    <name type="scientific">Tupaia chinensis</name>
    <name type="common">Chinese tree shrew</name>
    <name type="synonym">Tupaia belangeri chinensis</name>
    <dbReference type="NCBI Taxonomy" id="246437"/>
    <lineage>
        <taxon>Eukaryota</taxon>
        <taxon>Metazoa</taxon>
        <taxon>Chordata</taxon>
        <taxon>Craniata</taxon>
        <taxon>Vertebrata</taxon>
        <taxon>Euteleostomi</taxon>
        <taxon>Mammalia</taxon>
        <taxon>Eutheria</taxon>
        <taxon>Euarchontoglires</taxon>
        <taxon>Scandentia</taxon>
        <taxon>Tupaiidae</taxon>
        <taxon>Tupaia</taxon>
    </lineage>
</organism>
<evidence type="ECO:0000256" key="4">
    <source>
        <dbReference type="ARBA" id="ARBA00022475"/>
    </source>
</evidence>
<dbReference type="Proteomes" id="UP000011518">
    <property type="component" value="Unassembled WGS sequence"/>
</dbReference>
<feature type="transmembrane region" description="Helical" evidence="15">
    <location>
        <begin position="157"/>
        <end position="179"/>
    </location>
</feature>
<feature type="region of interest" description="Disordered" evidence="14">
    <location>
        <begin position="471"/>
        <end position="499"/>
    </location>
</feature>
<evidence type="ECO:0000313" key="17">
    <source>
        <dbReference type="EMBL" id="ELV13475.1"/>
    </source>
</evidence>
<feature type="transmembrane region" description="Helical" evidence="15">
    <location>
        <begin position="693"/>
        <end position="713"/>
    </location>
</feature>
<feature type="transmembrane region" description="Helical" evidence="15">
    <location>
        <begin position="185"/>
        <end position="208"/>
    </location>
</feature>
<evidence type="ECO:0000256" key="14">
    <source>
        <dbReference type="SAM" id="MobiDB-lite"/>
    </source>
</evidence>
<dbReference type="AlphaFoldDB" id="L8YER8"/>
<feature type="transmembrane region" description="Helical" evidence="15">
    <location>
        <begin position="325"/>
        <end position="345"/>
    </location>
</feature>
<keyword evidence="10 15" id="KW-0472">Membrane</keyword>
<dbReference type="GO" id="GO:0042910">
    <property type="term" value="F:xenobiotic transmembrane transporter activity"/>
    <property type="evidence" value="ECO:0007669"/>
    <property type="project" value="TreeGrafter"/>
</dbReference>
<evidence type="ECO:0000256" key="15">
    <source>
        <dbReference type="SAM" id="Phobius"/>
    </source>
</evidence>
<feature type="transmembrane region" description="Helical" evidence="15">
    <location>
        <begin position="351"/>
        <end position="371"/>
    </location>
</feature>
<evidence type="ECO:0000256" key="8">
    <source>
        <dbReference type="ARBA" id="ARBA00023053"/>
    </source>
</evidence>
<evidence type="ECO:0000256" key="3">
    <source>
        <dbReference type="ARBA" id="ARBA00022448"/>
    </source>
</evidence>
<feature type="transmembrane region" description="Helical" evidence="15">
    <location>
        <begin position="825"/>
        <end position="848"/>
    </location>
</feature>
<dbReference type="FunFam" id="1.20.1250.20:FF:000060">
    <property type="entry name" value="Solute carrier family 17 member 3"/>
    <property type="match status" value="2"/>
</dbReference>
<feature type="transmembrane region" description="Helical" evidence="15">
    <location>
        <begin position="767"/>
        <end position="785"/>
    </location>
</feature>
<feature type="domain" description="Major facilitator superfamily (MFS) profile" evidence="16">
    <location>
        <begin position="1"/>
        <end position="454"/>
    </location>
</feature>
<feature type="transmembrane region" description="Helical" evidence="15">
    <location>
        <begin position="860"/>
        <end position="881"/>
    </location>
</feature>
<evidence type="ECO:0000256" key="1">
    <source>
        <dbReference type="ARBA" id="ARBA00004424"/>
    </source>
</evidence>
<comment type="similarity">
    <text evidence="2">Belongs to the major facilitator superfamily. Sodium/anion cotransporter family.</text>
</comment>
<reference evidence="18" key="1">
    <citation type="submission" date="2012-07" db="EMBL/GenBank/DDBJ databases">
        <title>Genome of the Chinese tree shrew, a rising model animal genetically related to primates.</title>
        <authorList>
            <person name="Zhang G."/>
            <person name="Fan Y."/>
            <person name="Yao Y."/>
            <person name="Huang Z."/>
        </authorList>
    </citation>
    <scope>NUCLEOTIDE SEQUENCE [LARGE SCALE GENOMIC DNA]</scope>
</reference>
<dbReference type="GO" id="GO:0015143">
    <property type="term" value="F:urate transmembrane transporter activity"/>
    <property type="evidence" value="ECO:0007669"/>
    <property type="project" value="TreeGrafter"/>
</dbReference>
<evidence type="ECO:0000313" key="18">
    <source>
        <dbReference type="Proteomes" id="UP000011518"/>
    </source>
</evidence>
<feature type="transmembrane region" description="Helical" evidence="15">
    <location>
        <begin position="791"/>
        <end position="813"/>
    </location>
</feature>
<feature type="transmembrane region" description="Helical" evidence="15">
    <location>
        <begin position="564"/>
        <end position="586"/>
    </location>
</feature>
<feature type="transmembrane region" description="Helical" evidence="15">
    <location>
        <begin position="73"/>
        <end position="94"/>
    </location>
</feature>
<dbReference type="FunCoup" id="L8YER8">
    <property type="interactions" value="27"/>
</dbReference>
<feature type="transmembrane region" description="Helical" evidence="15">
    <location>
        <begin position="247"/>
        <end position="271"/>
    </location>
</feature>
<dbReference type="GO" id="GO:0015293">
    <property type="term" value="F:symporter activity"/>
    <property type="evidence" value="ECO:0007669"/>
    <property type="project" value="UniProtKB-KW"/>
</dbReference>
<dbReference type="GO" id="GO:0006814">
    <property type="term" value="P:sodium ion transport"/>
    <property type="evidence" value="ECO:0007669"/>
    <property type="project" value="UniProtKB-KW"/>
</dbReference>
<gene>
    <name evidence="17" type="ORF">TREES_T100008043</name>
</gene>
<evidence type="ECO:0000256" key="2">
    <source>
        <dbReference type="ARBA" id="ARBA00008586"/>
    </source>
</evidence>
<feature type="transmembrane region" description="Helical" evidence="15">
    <location>
        <begin position="291"/>
        <end position="313"/>
    </location>
</feature>
<dbReference type="InterPro" id="IPR020846">
    <property type="entry name" value="MFS_dom"/>
</dbReference>
<dbReference type="InterPro" id="IPR036259">
    <property type="entry name" value="MFS_trans_sf"/>
</dbReference>
<keyword evidence="12" id="KW-0739">Sodium transport</keyword>
<evidence type="ECO:0000256" key="10">
    <source>
        <dbReference type="ARBA" id="ARBA00023136"/>
    </source>
</evidence>
<evidence type="ECO:0000259" key="16">
    <source>
        <dbReference type="PROSITE" id="PS50850"/>
    </source>
</evidence>
<dbReference type="Gene3D" id="1.20.1250.20">
    <property type="entry name" value="MFS general substrate transporter like domains"/>
    <property type="match status" value="4"/>
</dbReference>
<dbReference type="GO" id="GO:0016324">
    <property type="term" value="C:apical plasma membrane"/>
    <property type="evidence" value="ECO:0007669"/>
    <property type="project" value="UniProtKB-SubCell"/>
</dbReference>
<evidence type="ECO:0000256" key="12">
    <source>
        <dbReference type="ARBA" id="ARBA00023201"/>
    </source>
</evidence>
<dbReference type="GO" id="GO:0015562">
    <property type="term" value="F:efflux transmembrane transporter activity"/>
    <property type="evidence" value="ECO:0007669"/>
    <property type="project" value="TreeGrafter"/>
</dbReference>
<keyword evidence="4" id="KW-1003">Cell membrane</keyword>
<dbReference type="PANTHER" id="PTHR11662">
    <property type="entry name" value="SOLUTE CARRIER FAMILY 17"/>
    <property type="match status" value="1"/>
</dbReference>
<dbReference type="EMBL" id="KB361180">
    <property type="protein sequence ID" value="ELV13475.1"/>
    <property type="molecule type" value="Genomic_DNA"/>
</dbReference>
<dbReference type="InterPro" id="IPR011701">
    <property type="entry name" value="MFS"/>
</dbReference>
<keyword evidence="3" id="KW-0813">Transport</keyword>
<evidence type="ECO:0000256" key="11">
    <source>
        <dbReference type="ARBA" id="ARBA00023180"/>
    </source>
</evidence>